<keyword evidence="20" id="KW-1185">Reference proteome</keyword>
<organism evidence="19">
    <name type="scientific">Eidolon helvum papillomavirus 3</name>
    <dbReference type="NCBI Taxonomy" id="1335477"/>
    <lineage>
        <taxon>Viruses</taxon>
        <taxon>Monodnaviria</taxon>
        <taxon>Shotokuvirae</taxon>
        <taxon>Cossaviricota</taxon>
        <taxon>Papovaviricetes</taxon>
        <taxon>Zurhausenvirales</taxon>
        <taxon>Papillomaviridae</taxon>
        <taxon>Firstpapillomavirinae</taxon>
        <taxon>Psipapillomavirus</taxon>
        <taxon>Psipapillomavirus 3</taxon>
    </lineage>
</organism>
<dbReference type="GO" id="GO:0039502">
    <property type="term" value="P:symbiont-mediated suppression of host type I interferon-mediated signaling pathway"/>
    <property type="evidence" value="ECO:0007669"/>
    <property type="project" value="UniProtKB-KW"/>
</dbReference>
<evidence type="ECO:0000313" key="20">
    <source>
        <dbReference type="Proteomes" id="UP000204423"/>
    </source>
</evidence>
<dbReference type="InterPro" id="IPR000148">
    <property type="entry name" value="Papilloma_E7"/>
</dbReference>
<comment type="function">
    <text evidence="18">E7 protein has both transforming and trans-activating activities.</text>
</comment>
<keyword evidence="4" id="KW-0945">Host-virus interaction</keyword>
<keyword evidence="15" id="KW-0922">Interferon antiviral system evasion</keyword>
<evidence type="ECO:0000256" key="3">
    <source>
        <dbReference type="ARBA" id="ARBA00022562"/>
    </source>
</evidence>
<keyword evidence="2 18" id="KW-0244">Early protein</keyword>
<keyword evidence="13 18" id="KW-0804">Transcription</keyword>
<evidence type="ECO:0000256" key="16">
    <source>
        <dbReference type="ARBA" id="ARBA00023280"/>
    </source>
</evidence>
<name>A0A1P8YVT0_9PAPI</name>
<dbReference type="Pfam" id="PF00527">
    <property type="entry name" value="E7"/>
    <property type="match status" value="1"/>
</dbReference>
<comment type="similarity">
    <text evidence="18">Belongs to the papillomaviridae E7 protein family.</text>
</comment>
<keyword evidence="5" id="KW-1090">Inhibition of host innate immune response by virus</keyword>
<protein>
    <recommendedName>
        <fullName evidence="18">Protein E7</fullName>
    </recommendedName>
</protein>
<keyword evidence="14" id="KW-1035">Host cytoplasm</keyword>
<dbReference type="GO" id="GO:0052170">
    <property type="term" value="P:symbiont-mediated suppression of host innate immune response"/>
    <property type="evidence" value="ECO:0007669"/>
    <property type="project" value="UniProtKB-KW"/>
</dbReference>
<keyword evidence="17" id="KW-1078">G1/S host cell cycle checkpoint dysregulation by virus</keyword>
<accession>A0A1P8YVT0</accession>
<reference evidence="19" key="1">
    <citation type="submission" date="2016-05" db="EMBL/GenBank/DDBJ databases">
        <title>Multiple papillomaviruses identified in bat stool samples using deep sequencing.</title>
        <authorList>
            <person name="Yinda C.K."/>
            <person name="Rector A."/>
            <person name="Zeller M."/>
            <person name="Conceicao-Neto N."/>
            <person name="Heylen E."/>
            <person name="Maes P."/>
            <person name="Ghogomu S.M."/>
            <person name="Van Ranst M."/>
            <person name="Matthijnssens J."/>
        </authorList>
    </citation>
    <scope>NUCLEOTIDE SEQUENCE [LARGE SCALE GENOMIC DNA]</scope>
    <source>
        <strain evidence="19">EhPV3</strain>
    </source>
</reference>
<keyword evidence="3" id="KW-1048">Host nucleus</keyword>
<evidence type="ECO:0000256" key="6">
    <source>
        <dbReference type="ARBA" id="ARBA00022723"/>
    </source>
</evidence>
<dbReference type="PIRSF" id="PIRSF003407">
    <property type="entry name" value="Papvi_E7"/>
    <property type="match status" value="1"/>
</dbReference>
<evidence type="ECO:0000256" key="1">
    <source>
        <dbReference type="ARBA" id="ARBA00022504"/>
    </source>
</evidence>
<dbReference type="RefSeq" id="YP_009345099.1">
    <property type="nucleotide sequence ID" value="NC_033745.1"/>
</dbReference>
<keyword evidence="6" id="KW-0479">Metal-binding</keyword>
<dbReference type="KEGG" id="vg:30999670"/>
<evidence type="ECO:0000256" key="7">
    <source>
        <dbReference type="ARBA" id="ARBA00022771"/>
    </source>
</evidence>
<evidence type="ECO:0000256" key="2">
    <source>
        <dbReference type="ARBA" id="ARBA00022518"/>
    </source>
</evidence>
<keyword evidence="12 18" id="KW-0010">Activator</keyword>
<keyword evidence="7" id="KW-0863">Zinc-finger</keyword>
<dbReference type="GO" id="GO:0039645">
    <property type="term" value="P:symbiont-mediated perturbation of host cell cycle G1/S transition checkpoint"/>
    <property type="evidence" value="ECO:0007669"/>
    <property type="project" value="UniProtKB-KW"/>
</dbReference>
<evidence type="ECO:0000256" key="18">
    <source>
        <dbReference type="PIRNR" id="PIRNR003407"/>
    </source>
</evidence>
<evidence type="ECO:0000256" key="15">
    <source>
        <dbReference type="ARBA" id="ARBA00023258"/>
    </source>
</evidence>
<keyword evidence="16" id="KW-0899">Viral immunoevasion</keyword>
<evidence type="ECO:0000256" key="5">
    <source>
        <dbReference type="ARBA" id="ARBA00022632"/>
    </source>
</evidence>
<keyword evidence="8" id="KW-1114">Inhibition of host interferon signaling pathway by virus</keyword>
<evidence type="ECO:0000256" key="12">
    <source>
        <dbReference type="ARBA" id="ARBA00023159"/>
    </source>
</evidence>
<dbReference type="Gene3D" id="3.30.160.330">
    <property type="match status" value="1"/>
</dbReference>
<dbReference type="GO" id="GO:0008270">
    <property type="term" value="F:zinc ion binding"/>
    <property type="evidence" value="ECO:0007669"/>
    <property type="project" value="UniProtKB-KW"/>
</dbReference>
<dbReference type="OrthoDB" id="28045at10239"/>
<proteinExistence type="inferred from homology"/>
<evidence type="ECO:0000256" key="8">
    <source>
        <dbReference type="ARBA" id="ARBA00022830"/>
    </source>
</evidence>
<sequence>MIGGLPDLAAVAEGDAVTTCDLRCYESLPSEEELEAELHLYRVALDCIQCKAPLSLVLAATHSGIRRLASLLRLEVNIVCSHCSRNR</sequence>
<keyword evidence="10 18" id="KW-0805">Transcription regulation</keyword>
<dbReference type="GO" id="GO:0003677">
    <property type="term" value="F:DNA binding"/>
    <property type="evidence" value="ECO:0007669"/>
    <property type="project" value="UniProtKB-KW"/>
</dbReference>
<evidence type="ECO:0000256" key="17">
    <source>
        <dbReference type="ARBA" id="ARBA00023309"/>
    </source>
</evidence>
<evidence type="ECO:0000256" key="4">
    <source>
        <dbReference type="ARBA" id="ARBA00022581"/>
    </source>
</evidence>
<dbReference type="SUPFAM" id="SSF161234">
    <property type="entry name" value="E7 C-terminal domain-like"/>
    <property type="match status" value="1"/>
</dbReference>
<evidence type="ECO:0000256" key="9">
    <source>
        <dbReference type="ARBA" id="ARBA00022833"/>
    </source>
</evidence>
<keyword evidence="9" id="KW-0862">Zinc</keyword>
<keyword evidence="1" id="KW-1121">Modulation of host cell cycle by virus</keyword>
<evidence type="ECO:0000256" key="13">
    <source>
        <dbReference type="ARBA" id="ARBA00023163"/>
    </source>
</evidence>
<keyword evidence="11 18" id="KW-0238">DNA-binding</keyword>
<evidence type="ECO:0000256" key="10">
    <source>
        <dbReference type="ARBA" id="ARBA00023015"/>
    </source>
</evidence>
<dbReference type="Proteomes" id="UP000204423">
    <property type="component" value="Segment"/>
</dbReference>
<evidence type="ECO:0000256" key="11">
    <source>
        <dbReference type="ARBA" id="ARBA00023125"/>
    </source>
</evidence>
<dbReference type="GO" id="GO:0003700">
    <property type="term" value="F:DNA-binding transcription factor activity"/>
    <property type="evidence" value="ECO:0007669"/>
    <property type="project" value="InterPro"/>
</dbReference>
<dbReference type="GeneID" id="30999670"/>
<dbReference type="EMBL" id="KX276956">
    <property type="protein sequence ID" value="AQA28210.1"/>
    <property type="molecule type" value="Genomic_DNA"/>
</dbReference>
<evidence type="ECO:0000256" key="14">
    <source>
        <dbReference type="ARBA" id="ARBA00023200"/>
    </source>
</evidence>
<evidence type="ECO:0000313" key="19">
    <source>
        <dbReference type="EMBL" id="AQA28210.1"/>
    </source>
</evidence>